<gene>
    <name evidence="1" type="ORF">K435DRAFT_836035</name>
</gene>
<dbReference type="AlphaFoldDB" id="A0A4S8MK26"/>
<keyword evidence="2" id="KW-1185">Reference proteome</keyword>
<sequence length="155" mass="17329">MYSFELVPCMETGGGKVIKGWDEGTSECPPALKPYSLSIPSSISHFAIKGKTDLATTSYIMPAMRKLIKQTEGPGIFCTRSQIGKTKVALLGRAIAPVCFSICVYKMNKRTNDQPDRGNFAIRINEELLRNTENKCYMLYVQNFSFCGHTIEENE</sequence>
<organism evidence="1 2">
    <name type="scientific">Dendrothele bispora (strain CBS 962.96)</name>
    <dbReference type="NCBI Taxonomy" id="1314807"/>
    <lineage>
        <taxon>Eukaryota</taxon>
        <taxon>Fungi</taxon>
        <taxon>Dikarya</taxon>
        <taxon>Basidiomycota</taxon>
        <taxon>Agaricomycotina</taxon>
        <taxon>Agaricomycetes</taxon>
        <taxon>Agaricomycetidae</taxon>
        <taxon>Agaricales</taxon>
        <taxon>Agaricales incertae sedis</taxon>
        <taxon>Dendrothele</taxon>
    </lineage>
</organism>
<evidence type="ECO:0000313" key="1">
    <source>
        <dbReference type="EMBL" id="THV03127.1"/>
    </source>
</evidence>
<proteinExistence type="predicted"/>
<dbReference type="Proteomes" id="UP000297245">
    <property type="component" value="Unassembled WGS sequence"/>
</dbReference>
<evidence type="ECO:0000313" key="2">
    <source>
        <dbReference type="Proteomes" id="UP000297245"/>
    </source>
</evidence>
<dbReference type="EMBL" id="ML179070">
    <property type="protein sequence ID" value="THV03127.1"/>
    <property type="molecule type" value="Genomic_DNA"/>
</dbReference>
<reference evidence="1 2" key="1">
    <citation type="journal article" date="2019" name="Nat. Ecol. Evol.">
        <title>Megaphylogeny resolves global patterns of mushroom evolution.</title>
        <authorList>
            <person name="Varga T."/>
            <person name="Krizsan K."/>
            <person name="Foldi C."/>
            <person name="Dima B."/>
            <person name="Sanchez-Garcia M."/>
            <person name="Sanchez-Ramirez S."/>
            <person name="Szollosi G.J."/>
            <person name="Szarkandi J.G."/>
            <person name="Papp V."/>
            <person name="Albert L."/>
            <person name="Andreopoulos W."/>
            <person name="Angelini C."/>
            <person name="Antonin V."/>
            <person name="Barry K.W."/>
            <person name="Bougher N.L."/>
            <person name="Buchanan P."/>
            <person name="Buyck B."/>
            <person name="Bense V."/>
            <person name="Catcheside P."/>
            <person name="Chovatia M."/>
            <person name="Cooper J."/>
            <person name="Damon W."/>
            <person name="Desjardin D."/>
            <person name="Finy P."/>
            <person name="Geml J."/>
            <person name="Haridas S."/>
            <person name="Hughes K."/>
            <person name="Justo A."/>
            <person name="Karasinski D."/>
            <person name="Kautmanova I."/>
            <person name="Kiss B."/>
            <person name="Kocsube S."/>
            <person name="Kotiranta H."/>
            <person name="LaButti K.M."/>
            <person name="Lechner B.E."/>
            <person name="Liimatainen K."/>
            <person name="Lipzen A."/>
            <person name="Lukacs Z."/>
            <person name="Mihaltcheva S."/>
            <person name="Morgado L.N."/>
            <person name="Niskanen T."/>
            <person name="Noordeloos M.E."/>
            <person name="Ohm R.A."/>
            <person name="Ortiz-Santana B."/>
            <person name="Ovrebo C."/>
            <person name="Racz N."/>
            <person name="Riley R."/>
            <person name="Savchenko A."/>
            <person name="Shiryaev A."/>
            <person name="Soop K."/>
            <person name="Spirin V."/>
            <person name="Szebenyi C."/>
            <person name="Tomsovsky M."/>
            <person name="Tulloss R.E."/>
            <person name="Uehling J."/>
            <person name="Grigoriev I.V."/>
            <person name="Vagvolgyi C."/>
            <person name="Papp T."/>
            <person name="Martin F.M."/>
            <person name="Miettinen O."/>
            <person name="Hibbett D.S."/>
            <person name="Nagy L.G."/>
        </authorList>
    </citation>
    <scope>NUCLEOTIDE SEQUENCE [LARGE SCALE GENOMIC DNA]</scope>
    <source>
        <strain evidence="1 2">CBS 962.96</strain>
    </source>
</reference>
<protein>
    <submittedName>
        <fullName evidence="1">Uncharacterized protein</fullName>
    </submittedName>
</protein>
<accession>A0A4S8MK26</accession>
<name>A0A4S8MK26_DENBC</name>